<dbReference type="SUPFAM" id="SSF53756">
    <property type="entry name" value="UDP-Glycosyltransferase/glycogen phosphorylase"/>
    <property type="match status" value="1"/>
</dbReference>
<feature type="domain" description="UDP-N-acetylglucosamine 2-epimerase" evidence="1">
    <location>
        <begin position="24"/>
        <end position="355"/>
    </location>
</feature>
<dbReference type="PANTHER" id="PTHR43174:SF1">
    <property type="entry name" value="UDP-N-ACETYLGLUCOSAMINE 2-EPIMERASE"/>
    <property type="match status" value="1"/>
</dbReference>
<dbReference type="InterPro" id="IPR003331">
    <property type="entry name" value="UDP_GlcNAc_Epimerase_2_dom"/>
</dbReference>
<evidence type="ECO:0000313" key="2">
    <source>
        <dbReference type="EMBL" id="QID06170.1"/>
    </source>
</evidence>
<reference evidence="2" key="1">
    <citation type="submission" date="2019-07" db="EMBL/GenBank/DDBJ databases">
        <title>The discovery of a new lineage B mimivirus raises questions about particles surface fibrils.</title>
        <authorList>
            <person name="Silva L.K.S."/>
            <person name="Rodrigues R.A.L."/>
            <person name="Andrade A.C.S.P."/>
            <person name="Hikida H."/>
            <person name="Andreani J."/>
            <person name="Levasseur A."/>
            <person name="La Scola B."/>
            <person name="Abrahao J.S."/>
        </authorList>
    </citation>
    <scope>NUCLEOTIDE SEQUENCE</scope>
    <source>
        <strain evidence="2">B60</strain>
    </source>
</reference>
<dbReference type="PANTHER" id="PTHR43174">
    <property type="entry name" value="UDP-N-ACETYLGLUCOSAMINE 2-EPIMERASE"/>
    <property type="match status" value="1"/>
</dbReference>
<sequence>MKIVTIIGTRPEIIRLSCVIKKLDKFFEHIIIHTGQNWDHNLCNVFFNELGLRKPDYFLNIVGKHLGESMGNIISKSYELLQSIKPDAILILGDTNSALSAISAKRLKIPIFHMEAGNRCFDLMVPEEINRKIVDTISDINLPYTEHGRRNLIVEGFKSDQIIVTGSPLREVYEYYSENISSSKILEKLDVEKNTYILWSTHREENIDIDLNFNKTIKNINAVAEKYKHLKLVMSLHPRTRKKIDENKITFSENVILHEPFGLFDYILLQKNAYCVISDSGTISEEAVILNVPAINYRCCTERPEAIDKGNIIFSGLETNNLLDAIDITVESKNHNICPIDYIDTNVSDKIVNIIISYVPFINNNTWKKNVYNIDK</sequence>
<evidence type="ECO:0000259" key="1">
    <source>
        <dbReference type="Pfam" id="PF02350"/>
    </source>
</evidence>
<proteinExistence type="predicted"/>
<dbReference type="Gene3D" id="3.40.50.2000">
    <property type="entry name" value="Glycogen Phosphorylase B"/>
    <property type="match status" value="2"/>
</dbReference>
<organism evidence="2">
    <name type="scientific">Borely moumouvirus</name>
    <dbReference type="NCBI Taxonomy" id="2712067"/>
    <lineage>
        <taxon>Viruses</taxon>
        <taxon>Varidnaviria</taxon>
        <taxon>Bamfordvirae</taxon>
        <taxon>Nucleocytoviricota</taxon>
        <taxon>Megaviricetes</taxon>
        <taxon>Imitervirales</taxon>
        <taxon>Mimiviridae</taxon>
        <taxon>Megamimivirinae</taxon>
        <taxon>Moumouvirus</taxon>
    </lineage>
</organism>
<dbReference type="InterPro" id="IPR029767">
    <property type="entry name" value="WecB-like"/>
</dbReference>
<accession>A0A6G6ACN0</accession>
<protein>
    <submittedName>
        <fullName evidence="2">UDP-N-acetylglucosamine2-epimerase</fullName>
    </submittedName>
</protein>
<dbReference type="Pfam" id="PF02350">
    <property type="entry name" value="Epimerase_2"/>
    <property type="match status" value="1"/>
</dbReference>
<name>A0A6G6ACN0_9VIRU</name>
<dbReference type="NCBIfam" id="TIGR00236">
    <property type="entry name" value="wecB"/>
    <property type="match status" value="1"/>
</dbReference>
<dbReference type="CDD" id="cd03786">
    <property type="entry name" value="GTB_UDP-GlcNAc_2-Epimerase"/>
    <property type="match status" value="1"/>
</dbReference>
<dbReference type="EMBL" id="MN175499">
    <property type="protein sequence ID" value="QID06170.1"/>
    <property type="molecule type" value="Genomic_DNA"/>
</dbReference>